<dbReference type="InterPro" id="IPR000412">
    <property type="entry name" value="ABC_2_transport"/>
</dbReference>
<evidence type="ECO:0000256" key="5">
    <source>
        <dbReference type="ARBA" id="ARBA00023251"/>
    </source>
</evidence>
<dbReference type="PANTHER" id="PTHR43229">
    <property type="entry name" value="NODULATION PROTEIN J"/>
    <property type="match status" value="1"/>
</dbReference>
<feature type="transmembrane region" description="Helical" evidence="6">
    <location>
        <begin position="172"/>
        <end position="195"/>
    </location>
</feature>
<evidence type="ECO:0000259" key="7">
    <source>
        <dbReference type="PROSITE" id="PS51012"/>
    </source>
</evidence>
<dbReference type="InterPro" id="IPR047817">
    <property type="entry name" value="ABC2_TM_bact-type"/>
</dbReference>
<dbReference type="InterPro" id="IPR051784">
    <property type="entry name" value="Nod_factor_ABC_transporter"/>
</dbReference>
<accession>A0ABD4U0V1</accession>
<evidence type="ECO:0000313" key="8">
    <source>
        <dbReference type="EMBL" id="MCU9969813.1"/>
    </source>
</evidence>
<evidence type="ECO:0000256" key="1">
    <source>
        <dbReference type="ARBA" id="ARBA00004141"/>
    </source>
</evidence>
<keyword evidence="3 6" id="KW-1133">Transmembrane helix</keyword>
<dbReference type="AlphaFoldDB" id="A0ABD4U0V1"/>
<dbReference type="Pfam" id="PF01061">
    <property type="entry name" value="ABC2_membrane"/>
    <property type="match status" value="1"/>
</dbReference>
<proteinExistence type="inferred from homology"/>
<comment type="similarity">
    <text evidence="6">Belongs to the ABC-2 integral membrane protein family.</text>
</comment>
<organism evidence="8 9">
    <name type="scientific">Mobiluncus mulieris</name>
    <dbReference type="NCBI Taxonomy" id="2052"/>
    <lineage>
        <taxon>Bacteria</taxon>
        <taxon>Bacillati</taxon>
        <taxon>Actinomycetota</taxon>
        <taxon>Actinomycetes</taxon>
        <taxon>Actinomycetales</taxon>
        <taxon>Actinomycetaceae</taxon>
        <taxon>Mobiluncus</taxon>
    </lineage>
</organism>
<keyword evidence="2 6" id="KW-0812">Transmembrane</keyword>
<evidence type="ECO:0000313" key="9">
    <source>
        <dbReference type="Proteomes" id="UP001209486"/>
    </source>
</evidence>
<dbReference type="RefSeq" id="WP_036369937.1">
    <property type="nucleotide sequence ID" value="NZ_JABCUU010000014.1"/>
</dbReference>
<sequence length="254" mass="28185">MFNTKNRVSWCSCFIASLIREFKEFVLSPYTVFASLSQPILYLFFFAPVLSGLSGSSQHTLAFFVPALAIQLGIFSGSFSGIAVVTNFREGVLDRILFAPFPISSYLLAKFVKESLIAILMSVLVFFLSMTLGFHFTMGALLSILPLVFLSSFSFAALSFIVANLSRKEDSIAAVFNSVLFPLILLAGFMVPISYGPAWLRLIAKFNPLFYVVEGARTFFTTQPNVNIYALSFVVICVMSIVSFMLSIRLTRTH</sequence>
<dbReference type="EMBL" id="VSZY01000027">
    <property type="protein sequence ID" value="MCU9969813.1"/>
    <property type="molecule type" value="Genomic_DNA"/>
</dbReference>
<keyword evidence="4 6" id="KW-0472">Membrane</keyword>
<gene>
    <name evidence="8" type="ORF">FYZ43_10575</name>
</gene>
<evidence type="ECO:0000256" key="3">
    <source>
        <dbReference type="ARBA" id="ARBA00022989"/>
    </source>
</evidence>
<keyword evidence="5" id="KW-0046">Antibiotic resistance</keyword>
<dbReference type="PANTHER" id="PTHR43229:SF2">
    <property type="entry name" value="NODULATION PROTEIN J"/>
    <property type="match status" value="1"/>
</dbReference>
<evidence type="ECO:0000256" key="2">
    <source>
        <dbReference type="ARBA" id="ARBA00022692"/>
    </source>
</evidence>
<feature type="transmembrane region" description="Helical" evidence="6">
    <location>
        <begin position="62"/>
        <end position="86"/>
    </location>
</feature>
<evidence type="ECO:0000256" key="6">
    <source>
        <dbReference type="RuleBase" id="RU361157"/>
    </source>
</evidence>
<name>A0ABD4U0V1_9ACTO</name>
<dbReference type="PRINTS" id="PR00164">
    <property type="entry name" value="ABC2TRNSPORT"/>
</dbReference>
<keyword evidence="6" id="KW-1003">Cell membrane</keyword>
<dbReference type="PROSITE" id="PS51012">
    <property type="entry name" value="ABC_TM2"/>
    <property type="match status" value="1"/>
</dbReference>
<protein>
    <recommendedName>
        <fullName evidence="6">Transport permease protein</fullName>
    </recommendedName>
</protein>
<dbReference type="PIRSF" id="PIRSF006648">
    <property type="entry name" value="DrrB"/>
    <property type="match status" value="1"/>
</dbReference>
<reference evidence="8 9" key="1">
    <citation type="submission" date="2019-08" db="EMBL/GenBank/DDBJ databases">
        <title>Comparison of rpoB and gyrB Sequences from Mobiluncus Species and Development of a Multiplex PCR Method for Clinical Detection of Mobiluncus curtisii and Mobiluncus mulieris.</title>
        <authorList>
            <person name="Yang L."/>
            <person name="Shen Y."/>
            <person name="Xu G."/>
            <person name="Shu L.-B."/>
            <person name="Hu J."/>
            <person name="Zhang R."/>
            <person name="Wang Y."/>
            <person name="Zhou H.-W."/>
            <person name="Zhang X."/>
        </authorList>
    </citation>
    <scope>NUCLEOTIDE SEQUENCE [LARGE SCALE GENOMIC DNA]</scope>
    <source>
        <strain evidence="8 9">M26</strain>
    </source>
</reference>
<feature type="transmembrane region" description="Helical" evidence="6">
    <location>
        <begin position="116"/>
        <end position="138"/>
    </location>
</feature>
<dbReference type="InterPro" id="IPR013525">
    <property type="entry name" value="ABC2_TM"/>
</dbReference>
<feature type="transmembrane region" description="Helical" evidence="6">
    <location>
        <begin position="144"/>
        <end position="165"/>
    </location>
</feature>
<comment type="caution">
    <text evidence="8">The sequence shown here is derived from an EMBL/GenBank/DDBJ whole genome shotgun (WGS) entry which is preliminary data.</text>
</comment>
<feature type="domain" description="ABC transmembrane type-2" evidence="7">
    <location>
        <begin position="30"/>
        <end position="254"/>
    </location>
</feature>
<dbReference type="Proteomes" id="UP001209486">
    <property type="component" value="Unassembled WGS sequence"/>
</dbReference>
<feature type="transmembrane region" description="Helical" evidence="6">
    <location>
        <begin position="30"/>
        <end position="50"/>
    </location>
</feature>
<dbReference type="GO" id="GO:0046677">
    <property type="term" value="P:response to antibiotic"/>
    <property type="evidence" value="ECO:0007669"/>
    <property type="project" value="UniProtKB-KW"/>
</dbReference>
<evidence type="ECO:0000256" key="4">
    <source>
        <dbReference type="ARBA" id="ARBA00023136"/>
    </source>
</evidence>
<keyword evidence="6" id="KW-0813">Transport</keyword>
<dbReference type="GO" id="GO:0005886">
    <property type="term" value="C:plasma membrane"/>
    <property type="evidence" value="ECO:0007669"/>
    <property type="project" value="UniProtKB-SubCell"/>
</dbReference>
<comment type="subcellular location">
    <subcellularLocation>
        <location evidence="6">Cell membrane</location>
        <topology evidence="6">Multi-pass membrane protein</topology>
    </subcellularLocation>
    <subcellularLocation>
        <location evidence="1">Membrane</location>
        <topology evidence="1">Multi-pass membrane protein</topology>
    </subcellularLocation>
</comment>
<feature type="transmembrane region" description="Helical" evidence="6">
    <location>
        <begin position="228"/>
        <end position="248"/>
    </location>
</feature>